<keyword evidence="2" id="KW-1185">Reference proteome</keyword>
<proteinExistence type="predicted"/>
<organism evidence="1 2">
    <name type="scientific">Catonella massiliensis</name>
    <dbReference type="NCBI Taxonomy" id="2799636"/>
    <lineage>
        <taxon>Bacteria</taxon>
        <taxon>Bacillati</taxon>
        <taxon>Bacillota</taxon>
        <taxon>Clostridia</taxon>
        <taxon>Lachnospirales</taxon>
        <taxon>Lachnospiraceae</taxon>
        <taxon>Catonella</taxon>
    </lineage>
</organism>
<dbReference type="InterPro" id="IPR010375">
    <property type="entry name" value="CdAMP_rec"/>
</dbReference>
<sequence length="112" mass="12047">MKMINAIVHSEDGDSVAEALMASGYIVTKLATTGGFLRRGNTTLLIGVEAEEVQKVIDIIIKESGKREQIVYNLPYSQTSGVPVTGYNAVPTTVDVGGATIFVIDVERFEKV</sequence>
<reference evidence="1 2" key="1">
    <citation type="submission" date="2021-01" db="EMBL/GenBank/DDBJ databases">
        <title>Isolation and description of Catonella massiliensis sp. nov., a novel Catonella species, isolated from a stable periodontitis subject.</title>
        <authorList>
            <person name="Antezack A."/>
            <person name="Boxberger M."/>
            <person name="La Scola B."/>
            <person name="Monnet-Corti V."/>
        </authorList>
    </citation>
    <scope>NUCLEOTIDE SEQUENCE [LARGE SCALE GENOMIC DNA]</scope>
    <source>
        <strain evidence="1 2">Marseille-Q4567</strain>
    </source>
</reference>
<dbReference type="PANTHER" id="PTHR38456:SF1">
    <property type="entry name" value="CYCLIC DI-AMP RECEPTOR A"/>
    <property type="match status" value="1"/>
</dbReference>
<dbReference type="Gene3D" id="3.30.70.120">
    <property type="match status" value="1"/>
</dbReference>
<dbReference type="Proteomes" id="UP000604730">
    <property type="component" value="Unassembled WGS sequence"/>
</dbReference>
<accession>A0ABS1J029</accession>
<comment type="caution">
    <text evidence="1">The sequence shown here is derived from an EMBL/GenBank/DDBJ whole genome shotgun (WGS) entry which is preliminary data.</text>
</comment>
<dbReference type="InterPro" id="IPR011322">
    <property type="entry name" value="N-reg_PII-like_a/b"/>
</dbReference>
<dbReference type="SUPFAM" id="SSF54913">
    <property type="entry name" value="GlnB-like"/>
    <property type="match status" value="1"/>
</dbReference>
<evidence type="ECO:0000313" key="2">
    <source>
        <dbReference type="Proteomes" id="UP000604730"/>
    </source>
</evidence>
<gene>
    <name evidence="1" type="ORF">JJN12_06855</name>
</gene>
<keyword evidence="1" id="KW-0675">Receptor</keyword>
<dbReference type="PANTHER" id="PTHR38456">
    <property type="entry name" value="CYCLIC DI-AMP RECEPTOR A"/>
    <property type="match status" value="1"/>
</dbReference>
<dbReference type="RefSeq" id="WP_208428973.1">
    <property type="nucleotide sequence ID" value="NZ_JAEPRJ010000001.1"/>
</dbReference>
<protein>
    <submittedName>
        <fullName evidence="1">Cyclic-di-AMP receptor</fullName>
    </submittedName>
</protein>
<name>A0ABS1J029_9FIRM</name>
<dbReference type="Pfam" id="PF06153">
    <property type="entry name" value="CdAMP_rec"/>
    <property type="match status" value="1"/>
</dbReference>
<dbReference type="EMBL" id="JAEPRJ010000001">
    <property type="protein sequence ID" value="MBK5897496.1"/>
    <property type="molecule type" value="Genomic_DNA"/>
</dbReference>
<evidence type="ECO:0000313" key="1">
    <source>
        <dbReference type="EMBL" id="MBK5897496.1"/>
    </source>
</evidence>
<dbReference type="InterPro" id="IPR015867">
    <property type="entry name" value="N-reg_PII/ATP_PRibTrfase_C"/>
</dbReference>